<protein>
    <recommendedName>
        <fullName evidence="1">DUF6546 domain-containing protein</fullName>
    </recommendedName>
</protein>
<organism evidence="2 3">
    <name type="scientific">Niveomyces insectorum RCEF 264</name>
    <dbReference type="NCBI Taxonomy" id="1081102"/>
    <lineage>
        <taxon>Eukaryota</taxon>
        <taxon>Fungi</taxon>
        <taxon>Dikarya</taxon>
        <taxon>Ascomycota</taxon>
        <taxon>Pezizomycotina</taxon>
        <taxon>Sordariomycetes</taxon>
        <taxon>Hypocreomycetidae</taxon>
        <taxon>Hypocreales</taxon>
        <taxon>Cordycipitaceae</taxon>
        <taxon>Niveomyces</taxon>
    </lineage>
</organism>
<keyword evidence="3" id="KW-1185">Reference proteome</keyword>
<dbReference type="OrthoDB" id="4802432at2759"/>
<dbReference type="InterPro" id="IPR046676">
    <property type="entry name" value="DUF6546"/>
</dbReference>
<evidence type="ECO:0000259" key="1">
    <source>
        <dbReference type="Pfam" id="PF20183"/>
    </source>
</evidence>
<comment type="caution">
    <text evidence="2">The sequence shown here is derived from an EMBL/GenBank/DDBJ whole genome shotgun (WGS) entry which is preliminary data.</text>
</comment>
<proteinExistence type="predicted"/>
<dbReference type="AlphaFoldDB" id="A0A167QHF1"/>
<accession>A0A167QHF1</accession>
<evidence type="ECO:0000313" key="2">
    <source>
        <dbReference type="EMBL" id="OAA57646.1"/>
    </source>
</evidence>
<dbReference type="EMBL" id="AZHD01000014">
    <property type="protein sequence ID" value="OAA57646.1"/>
    <property type="molecule type" value="Genomic_DNA"/>
</dbReference>
<evidence type="ECO:0000313" key="3">
    <source>
        <dbReference type="Proteomes" id="UP000076874"/>
    </source>
</evidence>
<sequence>MNILEILLQDGCRVANFAAVSREWQPIIEQHNFARIYLTRSRLENFRETIHRNRALVHYIWLCVELDEYDCTECGHLNTSTSRSGSKDSIPLTAAFKRLFATLSTWEPNGNLLLDISVHSPSDSQHWFKYLTFEPDLPFDERNQNWCAETAMLEKLDDHNHDWCAGRRKSPPKRIAIEKVFEGITGGGPFDGEEFYTPVWRDLPLAPAVTGLLLRQQTRRQWWAKALDQLLSRLPGLQEIHYEPWREWSRHMQAGADHSFPRLLKWFASSHVRRLVLFENFDPQYTLRLSECDPVRIPAPNVAEAIACASLALEQLSASFMVDAADFFCAREPSWEWPNLTSMALTTRLLAPDTSANAIDGMLLAAAAAAINMPNLKTMELWNAQAGLAMLFRYESTGNGLPAVLTLRGTWEFELRPRVAQAWEAVARKPRGQGSVIVKELVGIGVVRWSHGDAIHHLKLLNPVVRPVSLWQIRMEHRLRDGCTRLE</sequence>
<dbReference type="Proteomes" id="UP000076874">
    <property type="component" value="Unassembled WGS sequence"/>
</dbReference>
<feature type="domain" description="DUF6546" evidence="1">
    <location>
        <begin position="269"/>
        <end position="466"/>
    </location>
</feature>
<reference evidence="2 3" key="1">
    <citation type="journal article" date="2016" name="Genome Biol. Evol.">
        <title>Divergent and convergent evolution of fungal pathogenicity.</title>
        <authorList>
            <person name="Shang Y."/>
            <person name="Xiao G."/>
            <person name="Zheng P."/>
            <person name="Cen K."/>
            <person name="Zhan S."/>
            <person name="Wang C."/>
        </authorList>
    </citation>
    <scope>NUCLEOTIDE SEQUENCE [LARGE SCALE GENOMIC DNA]</scope>
    <source>
        <strain evidence="2 3">RCEF 264</strain>
    </source>
</reference>
<name>A0A167QHF1_9HYPO</name>
<dbReference type="Pfam" id="PF20183">
    <property type="entry name" value="DUF6546"/>
    <property type="match status" value="1"/>
</dbReference>
<gene>
    <name evidence="2" type="ORF">SPI_07305</name>
</gene>